<dbReference type="GO" id="GO:0006312">
    <property type="term" value="P:mitotic recombination"/>
    <property type="evidence" value="ECO:0007669"/>
    <property type="project" value="TreeGrafter"/>
</dbReference>
<evidence type="ECO:0000259" key="13">
    <source>
        <dbReference type="PROSITE" id="PS00486"/>
    </source>
</evidence>
<dbReference type="Gene3D" id="3.30.420.110">
    <property type="entry name" value="MutS, connector domain"/>
    <property type="match status" value="1"/>
</dbReference>
<keyword evidence="4 11" id="KW-0547">Nucleotide-binding</keyword>
<evidence type="ECO:0000313" key="15">
    <source>
        <dbReference type="Proteomes" id="UP001497497"/>
    </source>
</evidence>
<feature type="compositionally biased region" description="Basic residues" evidence="12">
    <location>
        <begin position="1"/>
        <end position="12"/>
    </location>
</feature>
<dbReference type="InterPro" id="IPR007860">
    <property type="entry name" value="DNA_mmatch_repair_MutS_con_dom"/>
</dbReference>
<dbReference type="Gene3D" id="3.40.50.300">
    <property type="entry name" value="P-loop containing nucleotide triphosphate hydrolases"/>
    <property type="match status" value="1"/>
</dbReference>
<dbReference type="Pfam" id="PF05192">
    <property type="entry name" value="MutS_III"/>
    <property type="match status" value="1"/>
</dbReference>
<dbReference type="SUPFAM" id="SSF55271">
    <property type="entry name" value="DNA repair protein MutS, domain I"/>
    <property type="match status" value="1"/>
</dbReference>
<feature type="domain" description="DNA mismatch repair proteins mutS family" evidence="13">
    <location>
        <begin position="926"/>
        <end position="942"/>
    </location>
</feature>
<evidence type="ECO:0000256" key="4">
    <source>
        <dbReference type="ARBA" id="ARBA00022741"/>
    </source>
</evidence>
<evidence type="ECO:0000256" key="2">
    <source>
        <dbReference type="ARBA" id="ARBA00007094"/>
    </source>
</evidence>
<dbReference type="InterPro" id="IPR007695">
    <property type="entry name" value="DNA_mismatch_repair_MutS-lik_N"/>
</dbReference>
<evidence type="ECO:0000256" key="12">
    <source>
        <dbReference type="SAM" id="MobiDB-lite"/>
    </source>
</evidence>
<accession>A0AAV2HAI1</accession>
<reference evidence="14 15" key="1">
    <citation type="submission" date="2024-04" db="EMBL/GenBank/DDBJ databases">
        <authorList>
            <consortium name="Genoscope - CEA"/>
            <person name="William W."/>
        </authorList>
    </citation>
    <scope>NUCLEOTIDE SEQUENCE [LARGE SCALE GENOMIC DNA]</scope>
</reference>
<evidence type="ECO:0000256" key="9">
    <source>
        <dbReference type="ARBA" id="ARBA00023242"/>
    </source>
</evidence>
<evidence type="ECO:0000256" key="10">
    <source>
        <dbReference type="ARBA" id="ARBA00073774"/>
    </source>
</evidence>
<dbReference type="InterPro" id="IPR000432">
    <property type="entry name" value="DNA_mismatch_repair_MutS_C"/>
</dbReference>
<dbReference type="NCBIfam" id="NF003810">
    <property type="entry name" value="PRK05399.1"/>
    <property type="match status" value="1"/>
</dbReference>
<comment type="similarity">
    <text evidence="2">Belongs to the DNA mismatch repair MutS family. MSH3 subfamily.</text>
</comment>
<dbReference type="SUPFAM" id="SSF48334">
    <property type="entry name" value="DNA repair protein MutS, domain III"/>
    <property type="match status" value="1"/>
</dbReference>
<dbReference type="SMART" id="SM00534">
    <property type="entry name" value="MUTSac"/>
    <property type="match status" value="1"/>
</dbReference>
<keyword evidence="7 11" id="KW-0238">DNA-binding</keyword>
<evidence type="ECO:0000256" key="1">
    <source>
        <dbReference type="ARBA" id="ARBA00004123"/>
    </source>
</evidence>
<dbReference type="InterPro" id="IPR016151">
    <property type="entry name" value="DNA_mismatch_repair_MutS_N"/>
</dbReference>
<gene>
    <name evidence="14" type="ORF">GSLYS_00004355001</name>
</gene>
<comment type="subcellular location">
    <subcellularLocation>
        <location evidence="1">Nucleus</location>
    </subcellularLocation>
</comment>
<sequence>MPPKPKVRKGKSHPTVSKFFSAEDQSQSKSTQVEKKLKIKQRKLPEQLQEAKIKKNFKRDSQPFTACETKKARMSPHLVEFPEAENQPNLPGVRDEASCSSENIDVSSGSQRFRRLKNFELDEFDSFDMQKNFPTNNDTDNEAFKDDEMYGSTVDTGCSSVSLVQDSQKSTKYQLQVEDQKGINKDQKYTPLELQYLEIKAQNPDVVLFVECGYKYRFFGDDAQIAADVLKIVCNVNQNLMTASIPVHRLCVHVHRMVAAGYKVGVVKQMETSFLKAAGDNKSGPFTRHLSAVYTKATLIGHVNPLYDSEGMDSASFPSQNILSIFEQSKPLEREHQLGLMCVDPGTGNVIYDEFDDAVMHSELEMRLAHLQPVEIVISSAASDDLKHFIDGFAAQSEGSEDRIRVEVISAETFSPTMAYNTISQLYGEGEFHYDVYGRGAALNLPKSVLICFSALFVYLKEFQLEKILTLTRGFSKFSELSHHMYLNGQCIRNLELFQNSWDGSEKGSLFWILNHTSTRFGCRLLRKWLMQPLLDVREIQERLDAVEEIAFGSCNGFNKLREILKKIPDLERGLCLIIHKKCSPQEFLTVVCALEKLRKEIHLVIDQPVSSSLLQKLLASIPNNLTDAEKYRQNINEHAARQVDIQSVMINDLSNLFLQTDDIPLVHEHQQKISGVLGAIEDHLKDIRQMLNQPNLQYMTVSKTEFLIEVKNSQMKLVPPDWIQMNSTKVVSRFQTPFIVDQYRQLNELKELLVIHTLEAWQQVLQDFSAQYSRFHQAVTDVATLDCLLSLATLANQDSFCKPQLDNGPVHIDINMGRHPILDSLSKGQEQFVPNDTHLDTNGLHVHVISGPNMGGKSSYMRQVALITIMAQIGSYVPAQSVSIGVFHAIYTRMGSSDQIFKHRSTFMMELQETSEILKRMSDRSLVILDELGRGTSTHDGLAIAYATLEYCLTESKCLIIFVTHFPLLTQLQQKYPTSVFNGHMAVMVNDNPSEVEDAVTFLYQLTGGTVLKSYGLNVARLAQLPTSILQRAKTKGQQFEDQIVMKRIFTSLYSSQPTDIQSAVKFIQQDGLR</sequence>
<dbReference type="InterPro" id="IPR045076">
    <property type="entry name" value="MutS"/>
</dbReference>
<evidence type="ECO:0000256" key="8">
    <source>
        <dbReference type="ARBA" id="ARBA00023204"/>
    </source>
</evidence>
<dbReference type="FunFam" id="1.10.1420.10:FF:000004">
    <property type="entry name" value="DNA mismatch repair protein Msh3"/>
    <property type="match status" value="1"/>
</dbReference>
<dbReference type="GO" id="GO:0006298">
    <property type="term" value="P:mismatch repair"/>
    <property type="evidence" value="ECO:0007669"/>
    <property type="project" value="InterPro"/>
</dbReference>
<dbReference type="Pfam" id="PF00488">
    <property type="entry name" value="MutS_V"/>
    <property type="match status" value="1"/>
</dbReference>
<dbReference type="EMBL" id="CAXITT010000064">
    <property type="protein sequence ID" value="CAL1530222.1"/>
    <property type="molecule type" value="Genomic_DNA"/>
</dbReference>
<dbReference type="Pfam" id="PF01624">
    <property type="entry name" value="MutS_I"/>
    <property type="match status" value="1"/>
</dbReference>
<dbReference type="GO" id="GO:0030983">
    <property type="term" value="F:mismatched DNA binding"/>
    <property type="evidence" value="ECO:0007669"/>
    <property type="project" value="InterPro"/>
</dbReference>
<dbReference type="GO" id="GO:0005634">
    <property type="term" value="C:nucleus"/>
    <property type="evidence" value="ECO:0007669"/>
    <property type="project" value="UniProtKB-SubCell"/>
</dbReference>
<dbReference type="Pfam" id="PF05190">
    <property type="entry name" value="MutS_IV"/>
    <property type="match status" value="1"/>
</dbReference>
<dbReference type="InterPro" id="IPR007696">
    <property type="entry name" value="DNA_mismatch_repair_MutS_core"/>
</dbReference>
<dbReference type="Proteomes" id="UP001497497">
    <property type="component" value="Unassembled WGS sequence"/>
</dbReference>
<keyword evidence="15" id="KW-1185">Reference proteome</keyword>
<organism evidence="14 15">
    <name type="scientific">Lymnaea stagnalis</name>
    <name type="common">Great pond snail</name>
    <name type="synonym">Helix stagnalis</name>
    <dbReference type="NCBI Taxonomy" id="6523"/>
    <lineage>
        <taxon>Eukaryota</taxon>
        <taxon>Metazoa</taxon>
        <taxon>Spiralia</taxon>
        <taxon>Lophotrochozoa</taxon>
        <taxon>Mollusca</taxon>
        <taxon>Gastropoda</taxon>
        <taxon>Heterobranchia</taxon>
        <taxon>Euthyneura</taxon>
        <taxon>Panpulmonata</taxon>
        <taxon>Hygrophila</taxon>
        <taxon>Lymnaeoidea</taxon>
        <taxon>Lymnaeidae</taxon>
        <taxon>Lymnaea</taxon>
    </lineage>
</organism>
<dbReference type="GO" id="GO:0140664">
    <property type="term" value="F:ATP-dependent DNA damage sensor activity"/>
    <property type="evidence" value="ECO:0007669"/>
    <property type="project" value="InterPro"/>
</dbReference>
<dbReference type="Pfam" id="PF05188">
    <property type="entry name" value="MutS_II"/>
    <property type="match status" value="1"/>
</dbReference>
<dbReference type="FunFam" id="3.40.50.300:FF:000870">
    <property type="entry name" value="MutS protein homolog 4"/>
    <property type="match status" value="1"/>
</dbReference>
<dbReference type="PIRSF" id="PIRSF037677">
    <property type="entry name" value="DNA_mis_repair_Msh6"/>
    <property type="match status" value="1"/>
</dbReference>
<dbReference type="PANTHER" id="PTHR11361:SF122">
    <property type="entry name" value="DNA MISMATCH REPAIR PROTEIN MSH3"/>
    <property type="match status" value="1"/>
</dbReference>
<evidence type="ECO:0000256" key="5">
    <source>
        <dbReference type="ARBA" id="ARBA00022763"/>
    </source>
</evidence>
<feature type="region of interest" description="Disordered" evidence="12">
    <location>
        <begin position="1"/>
        <end position="40"/>
    </location>
</feature>
<keyword evidence="9" id="KW-0539">Nucleus</keyword>
<dbReference type="PROSITE" id="PS00486">
    <property type="entry name" value="DNA_MISMATCH_REPAIR_2"/>
    <property type="match status" value="1"/>
</dbReference>
<evidence type="ECO:0000256" key="6">
    <source>
        <dbReference type="ARBA" id="ARBA00022840"/>
    </source>
</evidence>
<dbReference type="InterPro" id="IPR007861">
    <property type="entry name" value="DNA_mismatch_repair_MutS_clamp"/>
</dbReference>
<dbReference type="FunFam" id="3.40.1170.10:FF:000004">
    <property type="entry name" value="DNA mismatch repair protein"/>
    <property type="match status" value="1"/>
</dbReference>
<keyword evidence="5 11" id="KW-0227">DNA damage</keyword>
<protein>
    <recommendedName>
        <fullName evidence="3 10">DNA mismatch repair protein MSH3</fullName>
    </recommendedName>
    <alternativeName>
        <fullName evidence="3 10">DNA mismatch repair protein MSH3</fullName>
    </alternativeName>
</protein>
<evidence type="ECO:0000256" key="11">
    <source>
        <dbReference type="RuleBase" id="RU003756"/>
    </source>
</evidence>
<comment type="caution">
    <text evidence="14">The sequence shown here is derived from an EMBL/GenBank/DDBJ whole genome shotgun (WGS) entry which is preliminary data.</text>
</comment>
<evidence type="ECO:0000313" key="14">
    <source>
        <dbReference type="EMBL" id="CAL1530222.1"/>
    </source>
</evidence>
<dbReference type="AlphaFoldDB" id="A0AAV2HAI1"/>
<proteinExistence type="inferred from homology"/>
<dbReference type="SUPFAM" id="SSF52540">
    <property type="entry name" value="P-loop containing nucleoside triphosphate hydrolases"/>
    <property type="match status" value="1"/>
</dbReference>
<keyword evidence="6" id="KW-0067">ATP-binding</keyword>
<dbReference type="SMART" id="SM00533">
    <property type="entry name" value="MUTSd"/>
    <property type="match status" value="1"/>
</dbReference>
<name>A0AAV2HAI1_LYMST</name>
<dbReference type="PANTHER" id="PTHR11361">
    <property type="entry name" value="DNA MISMATCH REPAIR PROTEIN MUTS FAMILY MEMBER"/>
    <property type="match status" value="1"/>
</dbReference>
<evidence type="ECO:0000256" key="3">
    <source>
        <dbReference type="ARBA" id="ARBA00022151"/>
    </source>
</evidence>
<dbReference type="InterPro" id="IPR036187">
    <property type="entry name" value="DNA_mismatch_repair_MutS_sf"/>
</dbReference>
<dbReference type="Gene3D" id="3.40.1170.10">
    <property type="entry name" value="DNA repair protein MutS, domain I"/>
    <property type="match status" value="1"/>
</dbReference>
<dbReference type="InterPro" id="IPR027417">
    <property type="entry name" value="P-loop_NTPase"/>
</dbReference>
<dbReference type="SUPFAM" id="SSF53150">
    <property type="entry name" value="DNA repair protein MutS, domain II"/>
    <property type="match status" value="1"/>
</dbReference>
<evidence type="ECO:0000256" key="7">
    <source>
        <dbReference type="ARBA" id="ARBA00023125"/>
    </source>
</evidence>
<keyword evidence="8 11" id="KW-0234">DNA repair</keyword>
<dbReference type="Gene3D" id="1.10.1420.10">
    <property type="match status" value="2"/>
</dbReference>
<dbReference type="GO" id="GO:0005524">
    <property type="term" value="F:ATP binding"/>
    <property type="evidence" value="ECO:0007669"/>
    <property type="project" value="UniProtKB-KW"/>
</dbReference>
<comment type="function">
    <text evidence="11">Component of the post-replicative DNA mismatch repair system (MMR).</text>
</comment>
<dbReference type="InterPro" id="IPR036678">
    <property type="entry name" value="MutS_con_dom_sf"/>
</dbReference>
<dbReference type="InterPro" id="IPR017261">
    <property type="entry name" value="DNA_mismatch_repair_MutS/MSH"/>
</dbReference>